<dbReference type="Gene3D" id="2.160.20.10">
    <property type="entry name" value="Single-stranded right-handed beta-helix, Pectin lyase-like"/>
    <property type="match status" value="1"/>
</dbReference>
<accession>A0ABP3CL84</accession>
<protein>
    <recommendedName>
        <fullName evidence="4">Adenylyl cyclase</fullName>
    </recommendedName>
</protein>
<dbReference type="InterPro" id="IPR011050">
    <property type="entry name" value="Pectin_lyase_fold/virulence"/>
</dbReference>
<dbReference type="InterPro" id="IPR012334">
    <property type="entry name" value="Pectin_lyas_fold"/>
</dbReference>
<dbReference type="PROSITE" id="PS51318">
    <property type="entry name" value="TAT"/>
    <property type="match status" value="1"/>
</dbReference>
<evidence type="ECO:0000256" key="1">
    <source>
        <dbReference type="SAM" id="SignalP"/>
    </source>
</evidence>
<reference evidence="3" key="1">
    <citation type="journal article" date="2019" name="Int. J. Syst. Evol. Microbiol.">
        <title>The Global Catalogue of Microorganisms (GCM) 10K type strain sequencing project: providing services to taxonomists for standard genome sequencing and annotation.</title>
        <authorList>
            <consortium name="The Broad Institute Genomics Platform"/>
            <consortium name="The Broad Institute Genome Sequencing Center for Infectious Disease"/>
            <person name="Wu L."/>
            <person name="Ma J."/>
        </authorList>
    </citation>
    <scope>NUCLEOTIDE SEQUENCE [LARGE SCALE GENOMIC DNA]</scope>
    <source>
        <strain evidence="3">JCM 3380</strain>
    </source>
</reference>
<dbReference type="EMBL" id="BAAABU010000001">
    <property type="protein sequence ID" value="GAA0209017.1"/>
    <property type="molecule type" value="Genomic_DNA"/>
</dbReference>
<comment type="caution">
    <text evidence="2">The sequence shown here is derived from an EMBL/GenBank/DDBJ whole genome shotgun (WGS) entry which is preliminary data.</text>
</comment>
<dbReference type="InterPro" id="IPR006311">
    <property type="entry name" value="TAT_signal"/>
</dbReference>
<keyword evidence="1" id="KW-0732">Signal</keyword>
<dbReference type="SUPFAM" id="SSF51126">
    <property type="entry name" value="Pectin lyase-like"/>
    <property type="match status" value="1"/>
</dbReference>
<organism evidence="2 3">
    <name type="scientific">Saccharothrix mutabilis subsp. mutabilis</name>
    <dbReference type="NCBI Taxonomy" id="66855"/>
    <lineage>
        <taxon>Bacteria</taxon>
        <taxon>Bacillati</taxon>
        <taxon>Actinomycetota</taxon>
        <taxon>Actinomycetes</taxon>
        <taxon>Pseudonocardiales</taxon>
        <taxon>Pseudonocardiaceae</taxon>
        <taxon>Saccharothrix</taxon>
    </lineage>
</organism>
<keyword evidence="3" id="KW-1185">Reference proteome</keyword>
<evidence type="ECO:0000313" key="3">
    <source>
        <dbReference type="Proteomes" id="UP001500416"/>
    </source>
</evidence>
<proteinExistence type="predicted"/>
<dbReference type="CDD" id="cd23669">
    <property type="entry name" value="GH55_SacteLam55A-like"/>
    <property type="match status" value="1"/>
</dbReference>
<sequence>MTIMGPFARRVLVPALALALATAALAAPGATADPPRPQDLGTDVRVFDPSTPVAEIQAALDATHAARVDDEMGTRRHAFLFKPGTYGTAERPLHIKVGYYTEIAGLGSSPTDVVVNGKVEVYNRCLADGGAGNCLALVNFWRTVSNLTINVEAGGQDGCRSSANFWAVSQAVSLRRLNVTGGTFSLMDYCTAGPQYASGGFIADSRLPQVVNGSQQQWLTRDSEVAGWSNGVWNQVFSGVEGAPADTAFPNPPYTTLDRTPLSREKPYLFVDDAGRYQVRVPQARRDTRGVSWADGPTPGRTVPLTDFFVAKPTDSVRDINRQLARGKHLLLTPGVYDVARGIEVKRPGTVVLGLGHATLTAVGGSTPLNVADVPGVVIAGVTIDAGTEESPVLLRVGHKNTRGWSVPGNPTTLSDVYFRVGGPHVGKTDTALEVNSDHVLIDHTWVWRGDHGVEGFTDTQRWQTNTGRTGVVVNGDHVTATGLFVEHFQRYNTVWNGEHGTTVLYQNELPYDPPTQADWMNGAVEGFAGYKVGDRVKHHTLHGGGVYVFNQNNPSIHTENGFEVPTTPGVRLRHIMTVNLSAGTIDHVVNGLGEAADTTRVGVPVYVTEYP</sequence>
<feature type="chain" id="PRO_5045431068" description="Adenylyl cyclase" evidence="1">
    <location>
        <begin position="27"/>
        <end position="612"/>
    </location>
</feature>
<evidence type="ECO:0008006" key="4">
    <source>
        <dbReference type="Google" id="ProtNLM"/>
    </source>
</evidence>
<name>A0ABP3CL84_9PSEU</name>
<evidence type="ECO:0000313" key="2">
    <source>
        <dbReference type="EMBL" id="GAA0209017.1"/>
    </source>
</evidence>
<dbReference type="InterPro" id="IPR059186">
    <property type="entry name" value="SACTE_4363"/>
</dbReference>
<gene>
    <name evidence="2" type="ORF">GCM10010492_03350</name>
</gene>
<feature type="signal peptide" evidence="1">
    <location>
        <begin position="1"/>
        <end position="26"/>
    </location>
</feature>
<dbReference type="RefSeq" id="WP_343931745.1">
    <property type="nucleotide sequence ID" value="NZ_BAAABU010000001.1"/>
</dbReference>
<dbReference type="Proteomes" id="UP001500416">
    <property type="component" value="Unassembled WGS sequence"/>
</dbReference>